<dbReference type="GO" id="GO:0004523">
    <property type="term" value="F:RNA-DNA hybrid ribonuclease activity"/>
    <property type="evidence" value="ECO:0007669"/>
    <property type="project" value="InterPro"/>
</dbReference>
<accession>A0A2U1QH81</accession>
<reference evidence="2 3" key="1">
    <citation type="journal article" date="2018" name="Mol. Plant">
        <title>The genome of Artemisia annua provides insight into the evolution of Asteraceae family and artemisinin biosynthesis.</title>
        <authorList>
            <person name="Shen Q."/>
            <person name="Zhang L."/>
            <person name="Liao Z."/>
            <person name="Wang S."/>
            <person name="Yan T."/>
            <person name="Shi P."/>
            <person name="Liu M."/>
            <person name="Fu X."/>
            <person name="Pan Q."/>
            <person name="Wang Y."/>
            <person name="Lv Z."/>
            <person name="Lu X."/>
            <person name="Zhang F."/>
            <person name="Jiang W."/>
            <person name="Ma Y."/>
            <person name="Chen M."/>
            <person name="Hao X."/>
            <person name="Li L."/>
            <person name="Tang Y."/>
            <person name="Lv G."/>
            <person name="Zhou Y."/>
            <person name="Sun X."/>
            <person name="Brodelius P.E."/>
            <person name="Rose J.K.C."/>
            <person name="Tang K."/>
        </authorList>
    </citation>
    <scope>NUCLEOTIDE SEQUENCE [LARGE SCALE GENOMIC DNA]</scope>
    <source>
        <strain evidence="3">cv. Huhao1</strain>
        <tissue evidence="2">Leaf</tissue>
    </source>
</reference>
<dbReference type="GO" id="GO:0003676">
    <property type="term" value="F:nucleic acid binding"/>
    <property type="evidence" value="ECO:0007669"/>
    <property type="project" value="InterPro"/>
</dbReference>
<dbReference type="Proteomes" id="UP000245207">
    <property type="component" value="Unassembled WGS sequence"/>
</dbReference>
<sequence>MLFLCVKLYFDATVQPPRCASYAIPPLRPQNTCYSNANRQSLFGLARTQCCSESVLAAELCAIRSACILAATNGWNNAFIESDSRSAISLASTEDVPPRALAALICDIKFWKSQMNLHLCWTSRACNLAAHHVAKVAYVSDANFIWVDNFPCEITSIARRDAL</sequence>
<dbReference type="OrthoDB" id="1184220at2759"/>
<dbReference type="CDD" id="cd06222">
    <property type="entry name" value="RNase_H_like"/>
    <property type="match status" value="1"/>
</dbReference>
<dbReference type="InterPro" id="IPR044730">
    <property type="entry name" value="RNase_H-like_dom_plant"/>
</dbReference>
<dbReference type="EMBL" id="PKPP01000128">
    <property type="protein sequence ID" value="PWA97332.1"/>
    <property type="molecule type" value="Genomic_DNA"/>
</dbReference>
<dbReference type="InterPro" id="IPR036397">
    <property type="entry name" value="RNaseH_sf"/>
</dbReference>
<feature type="domain" description="RNase H type-1" evidence="1">
    <location>
        <begin position="52"/>
        <end position="136"/>
    </location>
</feature>
<evidence type="ECO:0000313" key="3">
    <source>
        <dbReference type="Proteomes" id="UP000245207"/>
    </source>
</evidence>
<organism evidence="2 3">
    <name type="scientific">Artemisia annua</name>
    <name type="common">Sweet wormwood</name>
    <dbReference type="NCBI Taxonomy" id="35608"/>
    <lineage>
        <taxon>Eukaryota</taxon>
        <taxon>Viridiplantae</taxon>
        <taxon>Streptophyta</taxon>
        <taxon>Embryophyta</taxon>
        <taxon>Tracheophyta</taxon>
        <taxon>Spermatophyta</taxon>
        <taxon>Magnoliopsida</taxon>
        <taxon>eudicotyledons</taxon>
        <taxon>Gunneridae</taxon>
        <taxon>Pentapetalae</taxon>
        <taxon>asterids</taxon>
        <taxon>campanulids</taxon>
        <taxon>Asterales</taxon>
        <taxon>Asteraceae</taxon>
        <taxon>Asteroideae</taxon>
        <taxon>Anthemideae</taxon>
        <taxon>Artemisiinae</taxon>
        <taxon>Artemisia</taxon>
    </lineage>
</organism>
<dbReference type="PANTHER" id="PTHR47723:SF19">
    <property type="entry name" value="POLYNUCLEOTIDYL TRANSFERASE, RIBONUCLEASE H-LIKE SUPERFAMILY PROTEIN"/>
    <property type="match status" value="1"/>
</dbReference>
<dbReference type="InterPro" id="IPR002156">
    <property type="entry name" value="RNaseH_domain"/>
</dbReference>
<dbReference type="Gene3D" id="3.30.420.10">
    <property type="entry name" value="Ribonuclease H-like superfamily/Ribonuclease H"/>
    <property type="match status" value="1"/>
</dbReference>
<dbReference type="Pfam" id="PF13456">
    <property type="entry name" value="RVT_3"/>
    <property type="match status" value="1"/>
</dbReference>
<evidence type="ECO:0000313" key="2">
    <source>
        <dbReference type="EMBL" id="PWA97332.1"/>
    </source>
</evidence>
<gene>
    <name evidence="2" type="ORF">CTI12_AA028410</name>
</gene>
<protein>
    <submittedName>
        <fullName evidence="2">Ribonuclease H protein</fullName>
    </submittedName>
</protein>
<dbReference type="InterPro" id="IPR053151">
    <property type="entry name" value="RNase_H-like"/>
</dbReference>
<dbReference type="AlphaFoldDB" id="A0A2U1QH81"/>
<dbReference type="InterPro" id="IPR012337">
    <property type="entry name" value="RNaseH-like_sf"/>
</dbReference>
<dbReference type="SUPFAM" id="SSF53098">
    <property type="entry name" value="Ribonuclease H-like"/>
    <property type="match status" value="1"/>
</dbReference>
<proteinExistence type="predicted"/>
<dbReference type="PANTHER" id="PTHR47723">
    <property type="entry name" value="OS05G0353850 PROTEIN"/>
    <property type="match status" value="1"/>
</dbReference>
<name>A0A2U1QH81_ARTAN</name>
<keyword evidence="3" id="KW-1185">Reference proteome</keyword>
<evidence type="ECO:0000259" key="1">
    <source>
        <dbReference type="Pfam" id="PF13456"/>
    </source>
</evidence>
<comment type="caution">
    <text evidence="2">The sequence shown here is derived from an EMBL/GenBank/DDBJ whole genome shotgun (WGS) entry which is preliminary data.</text>
</comment>